<reference evidence="2 3" key="1">
    <citation type="submission" date="2019-12" db="EMBL/GenBank/DDBJ databases">
        <authorList>
            <person name="Alioto T."/>
            <person name="Alioto T."/>
            <person name="Gomez Garrido J."/>
        </authorList>
    </citation>
    <scope>NUCLEOTIDE SEQUENCE [LARGE SCALE GENOMIC DNA]</scope>
</reference>
<dbReference type="OrthoDB" id="185373at2759"/>
<keyword evidence="3" id="KW-1185">Reference proteome</keyword>
<protein>
    <recommendedName>
        <fullName evidence="4">Pentatricopeptide repeat-containing protein</fullName>
    </recommendedName>
</protein>
<keyword evidence="1" id="KW-0677">Repeat</keyword>
<dbReference type="Proteomes" id="UP000594638">
    <property type="component" value="Unassembled WGS sequence"/>
</dbReference>
<accession>A0A8S0PZ45</accession>
<gene>
    <name evidence="2" type="ORF">OLEA9_A087095</name>
</gene>
<proteinExistence type="predicted"/>
<evidence type="ECO:0000313" key="3">
    <source>
        <dbReference type="Proteomes" id="UP000594638"/>
    </source>
</evidence>
<sequence>MFAKGVLYKENEAILYRMGELGFHPIAIHLMVFFEEHFREIKELGIQPSVMCYCMMLAVYAKTDRRDKANELLNEMLTNRVSNIHQVIGQMITGDFDDASN</sequence>
<evidence type="ECO:0008006" key="4">
    <source>
        <dbReference type="Google" id="ProtNLM"/>
    </source>
</evidence>
<name>A0A8S0PZ45_OLEEU</name>
<comment type="caution">
    <text evidence="2">The sequence shown here is derived from an EMBL/GenBank/DDBJ whole genome shotgun (WGS) entry which is preliminary data.</text>
</comment>
<dbReference type="Gene3D" id="1.25.40.10">
    <property type="entry name" value="Tetratricopeptide repeat domain"/>
    <property type="match status" value="1"/>
</dbReference>
<dbReference type="EMBL" id="CACTIH010000353">
    <property type="protein sequence ID" value="CAA2959907.1"/>
    <property type="molecule type" value="Genomic_DNA"/>
</dbReference>
<dbReference type="Gramene" id="OE9A087095T1">
    <property type="protein sequence ID" value="OE9A087095C1"/>
    <property type="gene ID" value="OE9A087095"/>
</dbReference>
<dbReference type="InterPro" id="IPR002885">
    <property type="entry name" value="PPR_rpt"/>
</dbReference>
<dbReference type="NCBIfam" id="TIGR00756">
    <property type="entry name" value="PPR"/>
    <property type="match status" value="1"/>
</dbReference>
<dbReference type="InterPro" id="IPR011990">
    <property type="entry name" value="TPR-like_helical_dom_sf"/>
</dbReference>
<organism evidence="2 3">
    <name type="scientific">Olea europaea subsp. europaea</name>
    <dbReference type="NCBI Taxonomy" id="158383"/>
    <lineage>
        <taxon>Eukaryota</taxon>
        <taxon>Viridiplantae</taxon>
        <taxon>Streptophyta</taxon>
        <taxon>Embryophyta</taxon>
        <taxon>Tracheophyta</taxon>
        <taxon>Spermatophyta</taxon>
        <taxon>Magnoliopsida</taxon>
        <taxon>eudicotyledons</taxon>
        <taxon>Gunneridae</taxon>
        <taxon>Pentapetalae</taxon>
        <taxon>asterids</taxon>
        <taxon>lamiids</taxon>
        <taxon>Lamiales</taxon>
        <taxon>Oleaceae</taxon>
        <taxon>Oleeae</taxon>
        <taxon>Olea</taxon>
    </lineage>
</organism>
<dbReference type="AlphaFoldDB" id="A0A8S0PZ45"/>
<evidence type="ECO:0000313" key="2">
    <source>
        <dbReference type="EMBL" id="CAA2959907.1"/>
    </source>
</evidence>
<evidence type="ECO:0000256" key="1">
    <source>
        <dbReference type="ARBA" id="ARBA00022737"/>
    </source>
</evidence>